<accession>A0AAN6ZUA2</accession>
<sequence length="168" mass="19843">MNPPLDRPPPCFYRVQDQQSFTIYDDIAGFESNAHYWTDFSYWVNPTKFYEHLNWRARPIQESPFISMFDTEGMVVRAQCHVDSGHTGVFVAQISSSFLLPTHLSLAFEHKTVELPAWQDSRNGSLFLSARDVREYLGVRSENMWDWEWFALDRIPVDMITRITPYRR</sequence>
<gene>
    <name evidence="2" type="ORF">C8A00DRAFT_18111</name>
</gene>
<evidence type="ECO:0000259" key="1">
    <source>
        <dbReference type="Pfam" id="PF24494"/>
    </source>
</evidence>
<evidence type="ECO:0000313" key="2">
    <source>
        <dbReference type="EMBL" id="KAK4150339.1"/>
    </source>
</evidence>
<comment type="caution">
    <text evidence="2">The sequence shown here is derived from an EMBL/GenBank/DDBJ whole genome shotgun (WGS) entry which is preliminary data.</text>
</comment>
<dbReference type="AlphaFoldDB" id="A0AAN6ZUA2"/>
<dbReference type="EMBL" id="MU857079">
    <property type="protein sequence ID" value="KAK4150339.1"/>
    <property type="molecule type" value="Genomic_DNA"/>
</dbReference>
<name>A0AAN6ZUA2_9PEZI</name>
<keyword evidence="3" id="KW-1185">Reference proteome</keyword>
<feature type="domain" description="DUF7587" evidence="1">
    <location>
        <begin position="8"/>
        <end position="161"/>
    </location>
</feature>
<proteinExistence type="predicted"/>
<protein>
    <recommendedName>
        <fullName evidence="1">DUF7587 domain-containing protein</fullName>
    </recommendedName>
</protein>
<reference evidence="2" key="2">
    <citation type="submission" date="2023-05" db="EMBL/GenBank/DDBJ databases">
        <authorList>
            <consortium name="Lawrence Berkeley National Laboratory"/>
            <person name="Steindorff A."/>
            <person name="Hensen N."/>
            <person name="Bonometti L."/>
            <person name="Westerberg I."/>
            <person name="Brannstrom I.O."/>
            <person name="Guillou S."/>
            <person name="Cros-Aarteil S."/>
            <person name="Calhoun S."/>
            <person name="Haridas S."/>
            <person name="Kuo A."/>
            <person name="Mondo S."/>
            <person name="Pangilinan J."/>
            <person name="Riley R."/>
            <person name="Labutti K."/>
            <person name="Andreopoulos B."/>
            <person name="Lipzen A."/>
            <person name="Chen C."/>
            <person name="Yanf M."/>
            <person name="Daum C."/>
            <person name="Ng V."/>
            <person name="Clum A."/>
            <person name="Ohm R."/>
            <person name="Martin F."/>
            <person name="Silar P."/>
            <person name="Natvig D."/>
            <person name="Lalanne C."/>
            <person name="Gautier V."/>
            <person name="Ament-Velasquez S.L."/>
            <person name="Kruys A."/>
            <person name="Hutchinson M.I."/>
            <person name="Powell A.J."/>
            <person name="Barry K."/>
            <person name="Miller A.N."/>
            <person name="Grigoriev I.V."/>
            <person name="Debuchy R."/>
            <person name="Gladieux P."/>
            <person name="Thoren M.H."/>
            <person name="Johannesson H."/>
        </authorList>
    </citation>
    <scope>NUCLEOTIDE SEQUENCE</scope>
    <source>
        <strain evidence="2">CBS 538.74</strain>
    </source>
</reference>
<organism evidence="2 3">
    <name type="scientific">Chaetomidium leptoderma</name>
    <dbReference type="NCBI Taxonomy" id="669021"/>
    <lineage>
        <taxon>Eukaryota</taxon>
        <taxon>Fungi</taxon>
        <taxon>Dikarya</taxon>
        <taxon>Ascomycota</taxon>
        <taxon>Pezizomycotina</taxon>
        <taxon>Sordariomycetes</taxon>
        <taxon>Sordariomycetidae</taxon>
        <taxon>Sordariales</taxon>
        <taxon>Chaetomiaceae</taxon>
        <taxon>Chaetomidium</taxon>
    </lineage>
</organism>
<dbReference type="Proteomes" id="UP001302745">
    <property type="component" value="Unassembled WGS sequence"/>
</dbReference>
<reference evidence="2" key="1">
    <citation type="journal article" date="2023" name="Mol. Phylogenet. Evol.">
        <title>Genome-scale phylogeny and comparative genomics of the fungal order Sordariales.</title>
        <authorList>
            <person name="Hensen N."/>
            <person name="Bonometti L."/>
            <person name="Westerberg I."/>
            <person name="Brannstrom I.O."/>
            <person name="Guillou S."/>
            <person name="Cros-Aarteil S."/>
            <person name="Calhoun S."/>
            <person name="Haridas S."/>
            <person name="Kuo A."/>
            <person name="Mondo S."/>
            <person name="Pangilinan J."/>
            <person name="Riley R."/>
            <person name="LaButti K."/>
            <person name="Andreopoulos B."/>
            <person name="Lipzen A."/>
            <person name="Chen C."/>
            <person name="Yan M."/>
            <person name="Daum C."/>
            <person name="Ng V."/>
            <person name="Clum A."/>
            <person name="Steindorff A."/>
            <person name="Ohm R.A."/>
            <person name="Martin F."/>
            <person name="Silar P."/>
            <person name="Natvig D.O."/>
            <person name="Lalanne C."/>
            <person name="Gautier V."/>
            <person name="Ament-Velasquez S.L."/>
            <person name="Kruys A."/>
            <person name="Hutchinson M.I."/>
            <person name="Powell A.J."/>
            <person name="Barry K."/>
            <person name="Miller A.N."/>
            <person name="Grigoriev I.V."/>
            <person name="Debuchy R."/>
            <person name="Gladieux P."/>
            <person name="Hiltunen Thoren M."/>
            <person name="Johannesson H."/>
        </authorList>
    </citation>
    <scope>NUCLEOTIDE SEQUENCE</scope>
    <source>
        <strain evidence="2">CBS 538.74</strain>
    </source>
</reference>
<dbReference type="InterPro" id="IPR056009">
    <property type="entry name" value="DUF7587"/>
</dbReference>
<dbReference type="Pfam" id="PF24494">
    <property type="entry name" value="DUF7587"/>
    <property type="match status" value="1"/>
</dbReference>
<evidence type="ECO:0000313" key="3">
    <source>
        <dbReference type="Proteomes" id="UP001302745"/>
    </source>
</evidence>